<dbReference type="GO" id="GO:0003677">
    <property type="term" value="F:DNA binding"/>
    <property type="evidence" value="ECO:0007669"/>
    <property type="project" value="InterPro"/>
</dbReference>
<reference evidence="2 3" key="1">
    <citation type="journal article" date="2010" name="J. Bacteriol.">
        <title>The genetic basis of laboratory adaptation in Caulobacter crescentus.</title>
        <authorList>
            <person name="Marks M.E."/>
            <person name="Castro-Rojas C.M."/>
            <person name="Teiling C."/>
            <person name="Du L."/>
            <person name="Kapatral V."/>
            <person name="Walunas T.L."/>
            <person name="Crosson S."/>
        </authorList>
    </citation>
    <scope>NUCLEOTIDE SEQUENCE [LARGE SCALE GENOMIC DNA]</scope>
    <source>
        <strain evidence="3">NA1000 / CB15N</strain>
    </source>
</reference>
<protein>
    <submittedName>
        <fullName evidence="2">PurR-family transcriptional regulator</fullName>
    </submittedName>
</protein>
<evidence type="ECO:0000313" key="2">
    <source>
        <dbReference type="EMBL" id="ACL94012.2"/>
    </source>
</evidence>
<proteinExistence type="predicted"/>
<evidence type="ECO:0000259" key="1">
    <source>
        <dbReference type="Pfam" id="PF00356"/>
    </source>
</evidence>
<dbReference type="GO" id="GO:0006355">
    <property type="term" value="P:regulation of DNA-templated transcription"/>
    <property type="evidence" value="ECO:0007669"/>
    <property type="project" value="InterPro"/>
</dbReference>
<dbReference type="RefSeq" id="YP_002515920.2">
    <property type="nucleotide sequence ID" value="NC_011916.1"/>
</dbReference>
<dbReference type="InterPro" id="IPR000843">
    <property type="entry name" value="HTH_LacI"/>
</dbReference>
<gene>
    <name evidence="2" type="ordered locus">CCNA_00547</name>
</gene>
<sequence length="43" mass="4607">MNSETAPAPDRGRLKMADIARMAGVSISTVSRDLPLIFSSTRS</sequence>
<dbReference type="AlphaFoldDB" id="A0A0H3C400"/>
<dbReference type="Pfam" id="PF00356">
    <property type="entry name" value="LacI"/>
    <property type="match status" value="1"/>
</dbReference>
<dbReference type="Gene3D" id="1.10.260.40">
    <property type="entry name" value="lambda repressor-like DNA-binding domains"/>
    <property type="match status" value="1"/>
</dbReference>
<dbReference type="HOGENOM" id="CLU_3231306_0_0_5"/>
<dbReference type="EMBL" id="CP001340">
    <property type="protein sequence ID" value="ACL94012.2"/>
    <property type="molecule type" value="Genomic_DNA"/>
</dbReference>
<dbReference type="OrthoDB" id="9805774at2"/>
<keyword evidence="3" id="KW-1185">Reference proteome</keyword>
<dbReference type="GeneID" id="7332237"/>
<dbReference type="Proteomes" id="UP000001364">
    <property type="component" value="Chromosome"/>
</dbReference>
<accession>A0A0H3C400</accession>
<dbReference type="KEGG" id="ccs:CCNA_00547"/>
<organism evidence="2 3">
    <name type="scientific">Caulobacter vibrioides (strain NA1000 / CB15N)</name>
    <name type="common">Caulobacter crescentus</name>
    <dbReference type="NCBI Taxonomy" id="565050"/>
    <lineage>
        <taxon>Bacteria</taxon>
        <taxon>Pseudomonadati</taxon>
        <taxon>Pseudomonadota</taxon>
        <taxon>Alphaproteobacteria</taxon>
        <taxon>Caulobacterales</taxon>
        <taxon>Caulobacteraceae</taxon>
        <taxon>Caulobacter</taxon>
    </lineage>
</organism>
<dbReference type="PATRIC" id="fig|565050.3.peg.540"/>
<name>A0A0H3C400_CAUVN</name>
<dbReference type="SUPFAM" id="SSF47413">
    <property type="entry name" value="lambda repressor-like DNA-binding domains"/>
    <property type="match status" value="1"/>
</dbReference>
<evidence type="ECO:0000313" key="3">
    <source>
        <dbReference type="Proteomes" id="UP000001364"/>
    </source>
</evidence>
<dbReference type="RefSeq" id="WP_024265563.1">
    <property type="nucleotide sequence ID" value="NC_011916.1"/>
</dbReference>
<feature type="domain" description="HTH lacI-type" evidence="1">
    <location>
        <begin position="16"/>
        <end position="33"/>
    </location>
</feature>
<dbReference type="InterPro" id="IPR010982">
    <property type="entry name" value="Lambda_DNA-bd_dom_sf"/>
</dbReference>